<sequence length="335" mass="38836">MKIKLLLPVERLGLIILHGEPEISFYQLTRSLLEQHNVDIHKCILRDSYNKQYNMAKPMGAVGFYAGISLELYYRPDISAFEMDEVKNPLAVDKVLITFIRLFNNCDSVTLEVNRHSSVLSVLLNNRLVTDQELVCVFQGDVFPITLSFDQIGVISDSELELIHQQSVAVNPDNLQQTQLELLNEQQLEQQEQLTSEEYAQMKRDKQRWQMEMGHGQFLTENEKNALKQTRIQRKGVLQFKIICSQLRKNLNLKITVKSDAKIEDIFKELNVLFIKQFGQTQNEEQISNLLQSYKLRNGRGGQIIFASEFEAYDYFNGADAVLDFEVEPEFAEWF</sequence>
<protein>
    <submittedName>
        <fullName evidence="1">Uncharacterized protein</fullName>
    </submittedName>
</protein>
<evidence type="ECO:0000313" key="3">
    <source>
        <dbReference type="Proteomes" id="UP001642409"/>
    </source>
</evidence>
<accession>A0AA86NJH6</accession>
<proteinExistence type="predicted"/>
<comment type="caution">
    <text evidence="1">The sequence shown here is derived from an EMBL/GenBank/DDBJ whole genome shotgun (WGS) entry which is preliminary data.</text>
</comment>
<dbReference type="Proteomes" id="UP001642409">
    <property type="component" value="Unassembled WGS sequence"/>
</dbReference>
<organism evidence="1">
    <name type="scientific">Hexamita inflata</name>
    <dbReference type="NCBI Taxonomy" id="28002"/>
    <lineage>
        <taxon>Eukaryota</taxon>
        <taxon>Metamonada</taxon>
        <taxon>Diplomonadida</taxon>
        <taxon>Hexamitidae</taxon>
        <taxon>Hexamitinae</taxon>
        <taxon>Hexamita</taxon>
    </lineage>
</organism>
<dbReference type="AlphaFoldDB" id="A0AA86NJH6"/>
<reference evidence="1" key="1">
    <citation type="submission" date="2023-06" db="EMBL/GenBank/DDBJ databases">
        <authorList>
            <person name="Kurt Z."/>
        </authorList>
    </citation>
    <scope>NUCLEOTIDE SEQUENCE</scope>
</reference>
<evidence type="ECO:0000313" key="2">
    <source>
        <dbReference type="EMBL" id="CAL6094976.1"/>
    </source>
</evidence>
<evidence type="ECO:0000313" key="1">
    <source>
        <dbReference type="EMBL" id="CAI9921109.1"/>
    </source>
</evidence>
<reference evidence="2 3" key="2">
    <citation type="submission" date="2024-07" db="EMBL/GenBank/DDBJ databases">
        <authorList>
            <person name="Akdeniz Z."/>
        </authorList>
    </citation>
    <scope>NUCLEOTIDE SEQUENCE [LARGE SCALE GENOMIC DNA]</scope>
</reference>
<gene>
    <name evidence="2" type="ORF">HINF_LOCUS67727</name>
    <name evidence="1" type="ORF">HINF_LOCUS8754</name>
</gene>
<keyword evidence="3" id="KW-1185">Reference proteome</keyword>
<dbReference type="EMBL" id="CAXDID020000471">
    <property type="protein sequence ID" value="CAL6094976.1"/>
    <property type="molecule type" value="Genomic_DNA"/>
</dbReference>
<dbReference type="EMBL" id="CATOUU010000213">
    <property type="protein sequence ID" value="CAI9921109.1"/>
    <property type="molecule type" value="Genomic_DNA"/>
</dbReference>
<name>A0AA86NJH6_9EUKA</name>